<organism evidence="1">
    <name type="scientific">Zea mays</name>
    <name type="common">Maize</name>
    <dbReference type="NCBI Taxonomy" id="4577"/>
    <lineage>
        <taxon>Eukaryota</taxon>
        <taxon>Viridiplantae</taxon>
        <taxon>Streptophyta</taxon>
        <taxon>Embryophyta</taxon>
        <taxon>Tracheophyta</taxon>
        <taxon>Spermatophyta</taxon>
        <taxon>Magnoliopsida</taxon>
        <taxon>Liliopsida</taxon>
        <taxon>Poales</taxon>
        <taxon>Poaceae</taxon>
        <taxon>PACMAD clade</taxon>
        <taxon>Panicoideae</taxon>
        <taxon>Andropogonodae</taxon>
        <taxon>Andropogoneae</taxon>
        <taxon>Tripsacinae</taxon>
        <taxon>Zea</taxon>
    </lineage>
</organism>
<dbReference type="PANTHER" id="PTHR45662">
    <property type="entry name" value="PHOSPHATIDYLINOSITIDE PHOSPHATASE SAC1"/>
    <property type="match status" value="1"/>
</dbReference>
<dbReference type="InterPro" id="IPR002013">
    <property type="entry name" value="SAC_dom"/>
</dbReference>
<dbReference type="GO" id="GO:0016791">
    <property type="term" value="F:phosphatase activity"/>
    <property type="evidence" value="ECO:0007669"/>
    <property type="project" value="InterPro"/>
</dbReference>
<dbReference type="InParanoid" id="A0A1D6EH01"/>
<gene>
    <name evidence="1" type="ORF">ZEAMMB73_Zm00001d004679</name>
</gene>
<sequence length="271" mass="30506">MPNDTCSSPKLHTRLRLWEFADCYVFEPVGLNDLLLSVNRINGSMNLVEELPQHGPSINPKVQIVFGVIGVLKLAVGTYILVITDRDCAGSYLGHAVFKVRVSSQQKKVGIEFSELLDAAERTLGLYFSYDSNLTVTSQRLHELGDEFKSLPLWRQVRKGKCDSDCTKVQMEDSLFAEGTRMWRRGADPKGYAANFVESEQIMQSKGFTASYVQVRGSMPFLWEQIVDLTYKPGFDVVRVEEAASVLERHFHDLQKKYGAVVAVDLVNTCK</sequence>
<accession>A0A1D6EH01</accession>
<protein>
    <submittedName>
        <fullName evidence="1">Phosphoinositide phosphatase SAC6</fullName>
    </submittedName>
</protein>
<dbReference type="PROSITE" id="PS50275">
    <property type="entry name" value="SAC"/>
    <property type="match status" value="1"/>
</dbReference>
<dbReference type="STRING" id="4577.A0A1D6EH01"/>
<evidence type="ECO:0000313" key="1">
    <source>
        <dbReference type="EMBL" id="ONM19420.1"/>
    </source>
</evidence>
<proteinExistence type="predicted"/>
<dbReference type="EMBL" id="CM007648">
    <property type="protein sequence ID" value="ONM19420.1"/>
    <property type="molecule type" value="Genomic_DNA"/>
</dbReference>
<name>A0A1D6EH01_MAIZE</name>
<reference evidence="1" key="1">
    <citation type="submission" date="2015-12" db="EMBL/GenBank/DDBJ databases">
        <title>Update maize B73 reference genome by single molecule sequencing technologies.</title>
        <authorList>
            <consortium name="Maize Genome Sequencing Project"/>
            <person name="Ware D."/>
        </authorList>
    </citation>
    <scope>NUCLEOTIDE SEQUENCE [LARGE SCALE GENOMIC DNA]</scope>
    <source>
        <tissue evidence="1">Seedling</tissue>
    </source>
</reference>
<dbReference type="OMA" id="WEFADCY"/>
<dbReference type="SMR" id="A0A1D6EH01"/>
<dbReference type="AlphaFoldDB" id="A0A1D6EH01"/>
<dbReference type="Pfam" id="PF02383">
    <property type="entry name" value="Syja_N"/>
    <property type="match status" value="1"/>
</dbReference>
<dbReference type="PANTHER" id="PTHR45662:SF11">
    <property type="entry name" value="OS11G0309000 PROTEIN"/>
    <property type="match status" value="1"/>
</dbReference>